<feature type="transmembrane region" description="Helical" evidence="5">
    <location>
        <begin position="65"/>
        <end position="85"/>
    </location>
</feature>
<dbReference type="EMBL" id="CYZV01000018">
    <property type="protein sequence ID" value="CUO26015.1"/>
    <property type="molecule type" value="Genomic_DNA"/>
</dbReference>
<evidence type="ECO:0000313" key="7">
    <source>
        <dbReference type="EMBL" id="CUO26015.1"/>
    </source>
</evidence>
<dbReference type="Pfam" id="PF08282">
    <property type="entry name" value="Hydrolase_3"/>
    <property type="match status" value="1"/>
</dbReference>
<evidence type="ECO:0000256" key="2">
    <source>
        <dbReference type="ARBA" id="ARBA00022692"/>
    </source>
</evidence>
<evidence type="ECO:0000256" key="4">
    <source>
        <dbReference type="ARBA" id="ARBA00023136"/>
    </source>
</evidence>
<accession>A0A174DPI1</accession>
<feature type="transmembrane region" description="Helical" evidence="5">
    <location>
        <begin position="116"/>
        <end position="132"/>
    </location>
</feature>
<keyword evidence="2 5" id="KW-0812">Transmembrane</keyword>
<evidence type="ECO:0000256" key="3">
    <source>
        <dbReference type="ARBA" id="ARBA00022989"/>
    </source>
</evidence>
<feature type="domain" description="Integral membrane bound transporter" evidence="6">
    <location>
        <begin position="31"/>
        <end position="158"/>
    </location>
</feature>
<feature type="transmembrane region" description="Helical" evidence="5">
    <location>
        <begin position="91"/>
        <end position="109"/>
    </location>
</feature>
<organism evidence="7 8">
    <name type="scientific">Clostridium disporicum</name>
    <dbReference type="NCBI Taxonomy" id="84024"/>
    <lineage>
        <taxon>Bacteria</taxon>
        <taxon>Bacillati</taxon>
        <taxon>Bacillota</taxon>
        <taxon>Clostridia</taxon>
        <taxon>Eubacteriales</taxon>
        <taxon>Clostridiaceae</taxon>
        <taxon>Clostridium</taxon>
    </lineage>
</organism>
<dbReference type="Gene3D" id="3.30.1240.10">
    <property type="match status" value="1"/>
</dbReference>
<dbReference type="Pfam" id="PF13515">
    <property type="entry name" value="FUSC_2"/>
    <property type="match status" value="1"/>
</dbReference>
<reference evidence="7 8" key="1">
    <citation type="submission" date="2015-09" db="EMBL/GenBank/DDBJ databases">
        <authorList>
            <consortium name="Pathogen Informatics"/>
        </authorList>
    </citation>
    <scope>NUCLEOTIDE SEQUENCE [LARGE SCALE GENOMIC DNA]</scope>
    <source>
        <strain evidence="7 8">2789STDY5834855</strain>
    </source>
</reference>
<feature type="transmembrane region" description="Helical" evidence="5">
    <location>
        <begin position="138"/>
        <end position="158"/>
    </location>
</feature>
<sequence>MKTKLTALPPIGMRIIKSSIGVLLGFIIYLIRGRQGAPFYTALSVLWCMQPYTSNAKANAIQRTIGTFIGAFFGLIMILVEFYLLPLDNELIRYILISILIIPVIYTTVIINKKNASYFSCVVYLSIVVNHLTDTNPYLFVINRILDTMIGIILALIINTARIPRKKNKNVLFVSELDKVLLNMQSTLTPYSKVELNKMLDDGAEFTIVTMRTPAALLEALKDIRIKLPVVAMDGAMLFDIKNNRCLKLYKMSYLESKELINLFNDGGFHCFVNVVVEDSVLIYYGDFKNEAEETIYKELRYSPYRNYIKEELPERYGAAYLMTIDKSEKIDEIHKELELKGYVNRFKVLKYPSEDFKGYSYIKIYNKKANKENMIDEIRKMINVDKIIRFETTQESTGVIIGKNDSNEMVKNLKKIYEPYFWEKQ</sequence>
<dbReference type="InterPro" id="IPR036412">
    <property type="entry name" value="HAD-like_sf"/>
</dbReference>
<name>A0A174DPI1_9CLOT</name>
<keyword evidence="4 5" id="KW-0472">Membrane</keyword>
<protein>
    <submittedName>
        <fullName evidence="7">HAD-superfamily hydrolase</fullName>
    </submittedName>
</protein>
<dbReference type="GO" id="GO:0016020">
    <property type="term" value="C:membrane"/>
    <property type="evidence" value="ECO:0007669"/>
    <property type="project" value="UniProtKB-SubCell"/>
</dbReference>
<feature type="transmembrane region" description="Helical" evidence="5">
    <location>
        <begin position="12"/>
        <end position="31"/>
    </location>
</feature>
<proteinExistence type="predicted"/>
<dbReference type="SUPFAM" id="SSF56784">
    <property type="entry name" value="HAD-like"/>
    <property type="match status" value="1"/>
</dbReference>
<evidence type="ECO:0000256" key="5">
    <source>
        <dbReference type="SAM" id="Phobius"/>
    </source>
</evidence>
<dbReference type="Proteomes" id="UP000095558">
    <property type="component" value="Unassembled WGS sequence"/>
</dbReference>
<evidence type="ECO:0000259" key="6">
    <source>
        <dbReference type="Pfam" id="PF13515"/>
    </source>
</evidence>
<comment type="subcellular location">
    <subcellularLocation>
        <location evidence="1">Membrane</location>
        <topology evidence="1">Multi-pass membrane protein</topology>
    </subcellularLocation>
</comment>
<dbReference type="GO" id="GO:0016791">
    <property type="term" value="F:phosphatase activity"/>
    <property type="evidence" value="ECO:0007669"/>
    <property type="project" value="TreeGrafter"/>
</dbReference>
<dbReference type="InterPro" id="IPR049453">
    <property type="entry name" value="Memb_transporter_dom"/>
</dbReference>
<keyword evidence="3 5" id="KW-1133">Transmembrane helix</keyword>
<dbReference type="PANTHER" id="PTHR10000:SF8">
    <property type="entry name" value="HAD SUPERFAMILY HYDROLASE-LIKE, TYPE 3"/>
    <property type="match status" value="1"/>
</dbReference>
<dbReference type="InterPro" id="IPR023214">
    <property type="entry name" value="HAD_sf"/>
</dbReference>
<dbReference type="Gene3D" id="3.40.50.1000">
    <property type="entry name" value="HAD superfamily/HAD-like"/>
    <property type="match status" value="1"/>
</dbReference>
<dbReference type="GO" id="GO:0005829">
    <property type="term" value="C:cytosol"/>
    <property type="evidence" value="ECO:0007669"/>
    <property type="project" value="TreeGrafter"/>
</dbReference>
<dbReference type="RefSeq" id="WP_055276515.1">
    <property type="nucleotide sequence ID" value="NZ_CYZV01000018.1"/>
</dbReference>
<dbReference type="AlphaFoldDB" id="A0A174DPI1"/>
<dbReference type="PANTHER" id="PTHR10000">
    <property type="entry name" value="PHOSPHOSERINE PHOSPHATASE"/>
    <property type="match status" value="1"/>
</dbReference>
<keyword evidence="7" id="KW-0378">Hydrolase</keyword>
<gene>
    <name evidence="7" type="ORF">ERS852470_01851</name>
</gene>
<evidence type="ECO:0000313" key="8">
    <source>
        <dbReference type="Proteomes" id="UP000095558"/>
    </source>
</evidence>
<dbReference type="OrthoDB" id="1653617at2"/>
<dbReference type="GO" id="GO:0000287">
    <property type="term" value="F:magnesium ion binding"/>
    <property type="evidence" value="ECO:0007669"/>
    <property type="project" value="TreeGrafter"/>
</dbReference>
<evidence type="ECO:0000256" key="1">
    <source>
        <dbReference type="ARBA" id="ARBA00004141"/>
    </source>
</evidence>